<dbReference type="SUPFAM" id="SSF53098">
    <property type="entry name" value="Ribonuclease H-like"/>
    <property type="match status" value="1"/>
</dbReference>
<dbReference type="GO" id="GO:0003676">
    <property type="term" value="F:nucleic acid binding"/>
    <property type="evidence" value="ECO:0007669"/>
    <property type="project" value="InterPro"/>
</dbReference>
<name>A0A543AG08_9MICC</name>
<dbReference type="NCBIfam" id="NF033577">
    <property type="entry name" value="transpos_IS481"/>
    <property type="match status" value="1"/>
</dbReference>
<dbReference type="EMBL" id="VFOU01000003">
    <property type="protein sequence ID" value="TQL71508.1"/>
    <property type="molecule type" value="Genomic_DNA"/>
</dbReference>
<dbReference type="AlphaFoldDB" id="A0A543AG08"/>
<dbReference type="Pfam" id="PF13565">
    <property type="entry name" value="HTH_32"/>
    <property type="match status" value="1"/>
</dbReference>
<dbReference type="InterPro" id="IPR053721">
    <property type="entry name" value="Fimbrial_Adhesin_Reg"/>
</dbReference>
<keyword evidence="2" id="KW-0804">Transcription</keyword>
<dbReference type="Pfam" id="PF13683">
    <property type="entry name" value="rve_3"/>
    <property type="match status" value="1"/>
</dbReference>
<dbReference type="EMBL" id="VFOU01000001">
    <property type="protein sequence ID" value="TQL74015.1"/>
    <property type="molecule type" value="Genomic_DNA"/>
</dbReference>
<accession>A0A543AG08</accession>
<sequence length="393" mass="43817">MSSSQKNLVIARSVVDQGLSIAQAAAKFGVSRQWVHQLVQRYRSGGVAAVLPQSKAPKSRPQTTTETVRARVIGLRQTLVANGADAGPETIAWHLAREGFHVPSTSTIQRILRAAGLVVAQPKKRPKSSYIRFQAELPNGCWQADITYWFLVDGTRVEILDFLDDHSRLLLTIQAKALWTSADVVAVMDQLITTYGPPAATLTDNGMVFTARFTSRPGAKNGFEKLLAAHHIQQRNGAPSHPQTQGKIERFHQTLKRWLGARSLPASLEQLQMLLDTFATWYNTERPHRAINRRTPAQAYTALPKATPNTTHDTEYRTRTDRVDNNGKVTLRYASKIRHLGIGSAHRGKQVLMLIHNDHVTISDAATGEILTEYILDATKDYQKPTWRKPLSE</sequence>
<evidence type="ECO:0000313" key="7">
    <source>
        <dbReference type="EMBL" id="TQL74015.1"/>
    </source>
</evidence>
<evidence type="ECO:0000256" key="2">
    <source>
        <dbReference type="ARBA" id="ARBA00023163"/>
    </source>
</evidence>
<dbReference type="PROSITE" id="PS50994">
    <property type="entry name" value="INTEGRASE"/>
    <property type="match status" value="1"/>
</dbReference>
<dbReference type="InterPro" id="IPR047656">
    <property type="entry name" value="IS481-like_transpos"/>
</dbReference>
<dbReference type="OrthoDB" id="52928at2"/>
<dbReference type="RefSeq" id="WP_141864361.1">
    <property type="nucleotide sequence ID" value="NZ_BAABAN010000008.1"/>
</dbReference>
<dbReference type="PANTHER" id="PTHR35004:SF7">
    <property type="entry name" value="INTEGRASE PROTEIN"/>
    <property type="match status" value="1"/>
</dbReference>
<keyword evidence="8" id="KW-1185">Reference proteome</keyword>
<feature type="domain" description="Integrase catalytic" evidence="3">
    <location>
        <begin position="134"/>
        <end position="304"/>
    </location>
</feature>
<dbReference type="InterPro" id="IPR009057">
    <property type="entry name" value="Homeodomain-like_sf"/>
</dbReference>
<dbReference type="GO" id="GO:0015074">
    <property type="term" value="P:DNA integration"/>
    <property type="evidence" value="ECO:0007669"/>
    <property type="project" value="InterPro"/>
</dbReference>
<dbReference type="Gene3D" id="1.10.10.2690">
    <property type="match status" value="1"/>
</dbReference>
<keyword evidence="1" id="KW-0805">Transcription regulation</keyword>
<proteinExistence type="predicted"/>
<evidence type="ECO:0000313" key="6">
    <source>
        <dbReference type="EMBL" id="TQL72374.1"/>
    </source>
</evidence>
<dbReference type="InterPro" id="IPR036397">
    <property type="entry name" value="RNaseH_sf"/>
</dbReference>
<evidence type="ECO:0000259" key="3">
    <source>
        <dbReference type="PROSITE" id="PS50994"/>
    </source>
</evidence>
<dbReference type="EMBL" id="VFOU01000002">
    <property type="protein sequence ID" value="TQL72374.1"/>
    <property type="molecule type" value="Genomic_DNA"/>
</dbReference>
<dbReference type="SUPFAM" id="SSF46689">
    <property type="entry name" value="Homeodomain-like"/>
    <property type="match status" value="1"/>
</dbReference>
<dbReference type="Proteomes" id="UP000319746">
    <property type="component" value="Unassembled WGS sequence"/>
</dbReference>
<dbReference type="EMBL" id="VFOU01000003">
    <property type="protein sequence ID" value="TQL71321.1"/>
    <property type="molecule type" value="Genomic_DNA"/>
</dbReference>
<dbReference type="InterPro" id="IPR012337">
    <property type="entry name" value="RNaseH-like_sf"/>
</dbReference>
<dbReference type="Gene3D" id="3.30.420.10">
    <property type="entry name" value="Ribonuclease H-like superfamily/Ribonuclease H"/>
    <property type="match status" value="1"/>
</dbReference>
<evidence type="ECO:0000256" key="1">
    <source>
        <dbReference type="ARBA" id="ARBA00023015"/>
    </source>
</evidence>
<protein>
    <submittedName>
        <fullName evidence="5">Transposase InsO family protein</fullName>
    </submittedName>
</protein>
<reference evidence="5 8" key="1">
    <citation type="submission" date="2019-06" db="EMBL/GenBank/DDBJ databases">
        <title>Sequencing the genomes of 1000 actinobacteria strains.</title>
        <authorList>
            <person name="Klenk H.-P."/>
        </authorList>
    </citation>
    <scope>NUCLEOTIDE SEQUENCE [LARGE SCALE GENOMIC DNA]</scope>
    <source>
        <strain evidence="5 8">DSM 24083</strain>
    </source>
</reference>
<dbReference type="PANTHER" id="PTHR35004">
    <property type="entry name" value="TRANSPOSASE RV3428C-RELATED"/>
    <property type="match status" value="1"/>
</dbReference>
<comment type="caution">
    <text evidence="5">The sequence shown here is derived from an EMBL/GenBank/DDBJ whole genome shotgun (WGS) entry which is preliminary data.</text>
</comment>
<gene>
    <name evidence="7" type="ORF">FB556_0465</name>
    <name evidence="6" type="ORF">FB556_1019</name>
    <name evidence="4" type="ORF">FB556_1795</name>
    <name evidence="5" type="ORF">FB556_1994</name>
</gene>
<evidence type="ECO:0000313" key="8">
    <source>
        <dbReference type="Proteomes" id="UP000319746"/>
    </source>
</evidence>
<evidence type="ECO:0000313" key="5">
    <source>
        <dbReference type="EMBL" id="TQL71508.1"/>
    </source>
</evidence>
<evidence type="ECO:0000313" key="4">
    <source>
        <dbReference type="EMBL" id="TQL71321.1"/>
    </source>
</evidence>
<organism evidence="5 8">
    <name type="scientific">Enteractinococcus coprophilus</name>
    <dbReference type="NCBI Taxonomy" id="1027633"/>
    <lineage>
        <taxon>Bacteria</taxon>
        <taxon>Bacillati</taxon>
        <taxon>Actinomycetota</taxon>
        <taxon>Actinomycetes</taxon>
        <taxon>Micrococcales</taxon>
        <taxon>Micrococcaceae</taxon>
    </lineage>
</organism>
<dbReference type="InterPro" id="IPR001584">
    <property type="entry name" value="Integrase_cat-core"/>
</dbReference>